<evidence type="ECO:0000313" key="2">
    <source>
        <dbReference type="EMBL" id="REG30982.1"/>
    </source>
</evidence>
<sequence length="536" mass="59398">MSLHVAISAVRSPVESRSELEPKAFRQVIPLEDARPGLKLIPFRSGARPGHEALAPGEGCSLHIGLFDSRSTARDDGALWLLYSLHPGLGRHRVKEPLRVRMSVWLLPDSPEDGGTRALPGLVCHEVPLCQPACATPAQLVPAGAGASRGSYVAALPYAAVREGLSRLGAAGAGAFSLAHLFHRRFRVSLELCAGERVLAGDSTEVELYDLGSFGSLYQRVMDSLVRPDTGAQVARWGARGLSVAHHPWFPVLTIGMDKARLYLEALESDVSQHTTHLPDPRWLVRVGLYLELLTALGVVEAVRDEYPDLLSAEERHMLEHAPVLAPIRERLNVAAWREVWSLRHIAAPSRWLKRGVVGVMNLLRKQRATRAFLETHHEDLERAMELAGPALGGTHETWLRVFQDAERAVLRNVDVAFPELRALPARWRRWVLWRECGDFEALGLGRVPGWLSRWVGDQDGLFASASREYRRSMNEVAHRARERGWMVYSGGECVPREASLIESWLGHARGRRAPRAESEPASWPSGAGFARLVSK</sequence>
<evidence type="ECO:0000313" key="4">
    <source>
        <dbReference type="Proteomes" id="UP000256345"/>
    </source>
</evidence>
<gene>
    <name evidence="1" type="ORF">AA314_00703</name>
    <name evidence="2" type="ORF">ATI61_106452</name>
</gene>
<organism evidence="1 3">
    <name type="scientific">Archangium gephyra</name>
    <dbReference type="NCBI Taxonomy" id="48"/>
    <lineage>
        <taxon>Bacteria</taxon>
        <taxon>Pseudomonadati</taxon>
        <taxon>Myxococcota</taxon>
        <taxon>Myxococcia</taxon>
        <taxon>Myxococcales</taxon>
        <taxon>Cystobacterineae</taxon>
        <taxon>Archangiaceae</taxon>
        <taxon>Archangium</taxon>
    </lineage>
</organism>
<evidence type="ECO:0000313" key="3">
    <source>
        <dbReference type="Proteomes" id="UP000035579"/>
    </source>
</evidence>
<reference evidence="1 3" key="1">
    <citation type="submission" date="2015-05" db="EMBL/GenBank/DDBJ databases">
        <title>Genome assembly of Archangium gephyra DSM 2261.</title>
        <authorList>
            <person name="Sharma G."/>
            <person name="Subramanian S."/>
        </authorList>
    </citation>
    <scope>NUCLEOTIDE SEQUENCE [LARGE SCALE GENOMIC DNA]</scope>
    <source>
        <strain evidence="1 3">DSM 2261</strain>
    </source>
</reference>
<dbReference type="Proteomes" id="UP000035579">
    <property type="component" value="Chromosome"/>
</dbReference>
<reference evidence="2 4" key="2">
    <citation type="submission" date="2018-08" db="EMBL/GenBank/DDBJ databases">
        <title>Genomic Encyclopedia of Archaeal and Bacterial Type Strains, Phase II (KMG-II): from individual species to whole genera.</title>
        <authorList>
            <person name="Goeker M."/>
        </authorList>
    </citation>
    <scope>NUCLEOTIDE SEQUENCE [LARGE SCALE GENOMIC DNA]</scope>
    <source>
        <strain evidence="2 4">DSM 2261</strain>
    </source>
</reference>
<dbReference type="AlphaFoldDB" id="A0AAC8Q1J0"/>
<protein>
    <submittedName>
        <fullName evidence="1">cAMP-binding protein</fullName>
    </submittedName>
</protein>
<dbReference type="KEGG" id="age:AA314_00703"/>
<keyword evidence="4" id="KW-1185">Reference proteome</keyword>
<dbReference type="RefSeq" id="WP_053066049.1">
    <property type="nucleotide sequence ID" value="NZ_CP011509.1"/>
</dbReference>
<name>A0AAC8Q1J0_9BACT</name>
<proteinExistence type="predicted"/>
<evidence type="ECO:0000313" key="1">
    <source>
        <dbReference type="EMBL" id="AKI99076.1"/>
    </source>
</evidence>
<dbReference type="EMBL" id="CP011509">
    <property type="protein sequence ID" value="AKI99076.1"/>
    <property type="molecule type" value="Genomic_DNA"/>
</dbReference>
<dbReference type="EMBL" id="QUMU01000006">
    <property type="protein sequence ID" value="REG30982.1"/>
    <property type="molecule type" value="Genomic_DNA"/>
</dbReference>
<dbReference type="Proteomes" id="UP000256345">
    <property type="component" value="Unassembled WGS sequence"/>
</dbReference>
<accession>A0AAC8Q1J0</accession>